<evidence type="ECO:0000313" key="2">
    <source>
        <dbReference type="Proteomes" id="UP000794436"/>
    </source>
</evidence>
<evidence type="ECO:0008006" key="3">
    <source>
        <dbReference type="Google" id="ProtNLM"/>
    </source>
</evidence>
<accession>A0A8K1CPL8</accession>
<dbReference type="OrthoDB" id="156475at2759"/>
<evidence type="ECO:0000313" key="1">
    <source>
        <dbReference type="EMBL" id="TMW66416.1"/>
    </source>
</evidence>
<reference evidence="1" key="1">
    <citation type="submission" date="2019-03" db="EMBL/GenBank/DDBJ databases">
        <title>Long read genome sequence of the mycoparasitic Pythium oligandrum ATCC 38472 isolated from sugarbeet rhizosphere.</title>
        <authorList>
            <person name="Gaulin E."/>
        </authorList>
    </citation>
    <scope>NUCLEOTIDE SEQUENCE</scope>
    <source>
        <strain evidence="1">ATCC 38472_TT</strain>
    </source>
</reference>
<comment type="caution">
    <text evidence="1">The sequence shown here is derived from an EMBL/GenBank/DDBJ whole genome shotgun (WGS) entry which is preliminary data.</text>
</comment>
<keyword evidence="2" id="KW-1185">Reference proteome</keyword>
<organism evidence="1 2">
    <name type="scientific">Pythium oligandrum</name>
    <name type="common">Mycoparasitic fungus</name>
    <dbReference type="NCBI Taxonomy" id="41045"/>
    <lineage>
        <taxon>Eukaryota</taxon>
        <taxon>Sar</taxon>
        <taxon>Stramenopiles</taxon>
        <taxon>Oomycota</taxon>
        <taxon>Peronosporomycetes</taxon>
        <taxon>Pythiales</taxon>
        <taxon>Pythiaceae</taxon>
        <taxon>Pythium</taxon>
    </lineage>
</organism>
<dbReference type="AlphaFoldDB" id="A0A8K1CPL8"/>
<dbReference type="EMBL" id="SPLM01000036">
    <property type="protein sequence ID" value="TMW66416.1"/>
    <property type="molecule type" value="Genomic_DNA"/>
</dbReference>
<dbReference type="Proteomes" id="UP000794436">
    <property type="component" value="Unassembled WGS sequence"/>
</dbReference>
<protein>
    <recommendedName>
        <fullName evidence="3">PH domain-containing protein</fullName>
    </recommendedName>
</protein>
<sequence>MIRKSRSSLSLSVLSSSTASTSSTKSALSCRSSFLASTILASDPVEGWMYWQRDEANAHCWTKVYGVVQNELLWFFRGEKTARNLLMQIAVASVEESGDRQLRIVDPNGEGLVIYLVDPSMFSTWRQRLQEAAEVTSQYFDAFEISVKDLPRNSIYRGSLVSDRRVKKRTRCKVALMRLMHKWRSSLPPDDRSTF</sequence>
<name>A0A8K1CPL8_PYTOL</name>
<dbReference type="SUPFAM" id="SSF50729">
    <property type="entry name" value="PH domain-like"/>
    <property type="match status" value="1"/>
</dbReference>
<gene>
    <name evidence="1" type="ORF">Poli38472_004181</name>
</gene>
<proteinExistence type="predicted"/>